<gene>
    <name evidence="2" type="ORF">Ddye_001639</name>
</gene>
<reference evidence="2" key="1">
    <citation type="journal article" date="2023" name="Plant J.">
        <title>Genome sequences and population genomics provide insights into the demographic history, inbreeding, and mutation load of two 'living fossil' tree species of Dipteronia.</title>
        <authorList>
            <person name="Feng Y."/>
            <person name="Comes H.P."/>
            <person name="Chen J."/>
            <person name="Zhu S."/>
            <person name="Lu R."/>
            <person name="Zhang X."/>
            <person name="Li P."/>
            <person name="Qiu J."/>
            <person name="Olsen K.M."/>
            <person name="Qiu Y."/>
        </authorList>
    </citation>
    <scope>NUCLEOTIDE SEQUENCE</scope>
    <source>
        <strain evidence="2">KIB01</strain>
    </source>
</reference>
<feature type="region of interest" description="Disordered" evidence="1">
    <location>
        <begin position="1"/>
        <end position="40"/>
    </location>
</feature>
<organism evidence="2 3">
    <name type="scientific">Dipteronia dyeriana</name>
    <dbReference type="NCBI Taxonomy" id="168575"/>
    <lineage>
        <taxon>Eukaryota</taxon>
        <taxon>Viridiplantae</taxon>
        <taxon>Streptophyta</taxon>
        <taxon>Embryophyta</taxon>
        <taxon>Tracheophyta</taxon>
        <taxon>Spermatophyta</taxon>
        <taxon>Magnoliopsida</taxon>
        <taxon>eudicotyledons</taxon>
        <taxon>Gunneridae</taxon>
        <taxon>Pentapetalae</taxon>
        <taxon>rosids</taxon>
        <taxon>malvids</taxon>
        <taxon>Sapindales</taxon>
        <taxon>Sapindaceae</taxon>
        <taxon>Hippocastanoideae</taxon>
        <taxon>Acereae</taxon>
        <taxon>Dipteronia</taxon>
    </lineage>
</organism>
<protein>
    <submittedName>
        <fullName evidence="2">Uncharacterized protein</fullName>
    </submittedName>
</protein>
<dbReference type="Proteomes" id="UP001280121">
    <property type="component" value="Unassembled WGS sequence"/>
</dbReference>
<evidence type="ECO:0000256" key="1">
    <source>
        <dbReference type="SAM" id="MobiDB-lite"/>
    </source>
</evidence>
<sequence>MPPSTTKHAVMDNNDSSEIIDTLGRSDSSKTNDIEDKLGGDDNGQKSYGYVLWEWKSNKGTYKHMNSFVNEHTCDKNDNYNIDFKRVSACVIGDLFVSKFGDPRHRIHPKDIVSEMRKHHGIHLSYKKVYGSKKHTLSQIFSDSWESFQWLLAYLYVLEQLNPGTVTNIKTDSKNKSNGFMAI</sequence>
<name>A0AAD9XPM7_9ROSI</name>
<feature type="compositionally biased region" description="Basic and acidic residues" evidence="1">
    <location>
        <begin position="27"/>
        <end position="40"/>
    </location>
</feature>
<keyword evidence="3" id="KW-1185">Reference proteome</keyword>
<dbReference type="EMBL" id="JANJYI010000001">
    <property type="protein sequence ID" value="KAK2663065.1"/>
    <property type="molecule type" value="Genomic_DNA"/>
</dbReference>
<evidence type="ECO:0000313" key="3">
    <source>
        <dbReference type="Proteomes" id="UP001280121"/>
    </source>
</evidence>
<proteinExistence type="predicted"/>
<feature type="compositionally biased region" description="Polar residues" evidence="1">
    <location>
        <begin position="1"/>
        <end position="26"/>
    </location>
</feature>
<dbReference type="AlphaFoldDB" id="A0AAD9XPM7"/>
<evidence type="ECO:0000313" key="2">
    <source>
        <dbReference type="EMBL" id="KAK2663065.1"/>
    </source>
</evidence>
<comment type="caution">
    <text evidence="2">The sequence shown here is derived from an EMBL/GenBank/DDBJ whole genome shotgun (WGS) entry which is preliminary data.</text>
</comment>
<accession>A0AAD9XPM7</accession>